<keyword evidence="1" id="KW-1277">Toxin-antitoxin system</keyword>
<gene>
    <name evidence="2" type="ORF">COV91_01105</name>
</gene>
<dbReference type="Proteomes" id="UP000229342">
    <property type="component" value="Unassembled WGS sequence"/>
</dbReference>
<dbReference type="Pfam" id="PF05016">
    <property type="entry name" value="ParE_toxin"/>
    <property type="match status" value="1"/>
</dbReference>
<evidence type="ECO:0008006" key="4">
    <source>
        <dbReference type="Google" id="ProtNLM"/>
    </source>
</evidence>
<reference evidence="2 3" key="1">
    <citation type="submission" date="2017-09" db="EMBL/GenBank/DDBJ databases">
        <title>Depth-based differentiation of microbial function through sediment-hosted aquifers and enrichment of novel symbionts in the deep terrestrial subsurface.</title>
        <authorList>
            <person name="Probst A.J."/>
            <person name="Ladd B."/>
            <person name="Jarett J.K."/>
            <person name="Geller-Mcgrath D.E."/>
            <person name="Sieber C.M."/>
            <person name="Emerson J.B."/>
            <person name="Anantharaman K."/>
            <person name="Thomas B.C."/>
            <person name="Malmstrom R."/>
            <person name="Stieglmeier M."/>
            <person name="Klingl A."/>
            <person name="Woyke T."/>
            <person name="Ryan C.M."/>
            <person name="Banfield J.F."/>
        </authorList>
    </citation>
    <scope>NUCLEOTIDE SEQUENCE [LARGE SCALE GENOMIC DNA]</scope>
    <source>
        <strain evidence="2">CG11_big_fil_rev_8_21_14_0_20_46_11</strain>
    </source>
</reference>
<evidence type="ECO:0000313" key="2">
    <source>
        <dbReference type="EMBL" id="PIQ68978.1"/>
    </source>
</evidence>
<sequence>MGFRIIPTATFERALARFDNHIAKRIVAKISELEENTAHVIPLSFRPKGLEGLYKFKVGEWRVFLTVNESKGEIVLYSVKHRKDAYRNL</sequence>
<name>A0A2H0KCI7_9BACT</name>
<accession>A0A2H0KCI7</accession>
<dbReference type="InterPro" id="IPR035093">
    <property type="entry name" value="RelE/ParE_toxin_dom_sf"/>
</dbReference>
<evidence type="ECO:0000313" key="3">
    <source>
        <dbReference type="Proteomes" id="UP000229342"/>
    </source>
</evidence>
<organism evidence="2 3">
    <name type="scientific">Candidatus Taylorbacteria bacterium CG11_big_fil_rev_8_21_14_0_20_46_11</name>
    <dbReference type="NCBI Taxonomy" id="1975025"/>
    <lineage>
        <taxon>Bacteria</taxon>
        <taxon>Candidatus Tayloriibacteriota</taxon>
    </lineage>
</organism>
<proteinExistence type="predicted"/>
<comment type="caution">
    <text evidence="2">The sequence shown here is derived from an EMBL/GenBank/DDBJ whole genome shotgun (WGS) entry which is preliminary data.</text>
</comment>
<dbReference type="EMBL" id="PCVG01000015">
    <property type="protein sequence ID" value="PIQ68978.1"/>
    <property type="molecule type" value="Genomic_DNA"/>
</dbReference>
<dbReference type="AlphaFoldDB" id="A0A2H0KCI7"/>
<dbReference type="Gene3D" id="3.30.2310.20">
    <property type="entry name" value="RelE-like"/>
    <property type="match status" value="1"/>
</dbReference>
<evidence type="ECO:0000256" key="1">
    <source>
        <dbReference type="ARBA" id="ARBA00022649"/>
    </source>
</evidence>
<protein>
    <recommendedName>
        <fullName evidence="4">Type II toxin-antitoxin system RelE/ParE family toxin</fullName>
    </recommendedName>
</protein>
<dbReference type="SUPFAM" id="SSF143011">
    <property type="entry name" value="RelE-like"/>
    <property type="match status" value="1"/>
</dbReference>
<dbReference type="InterPro" id="IPR007712">
    <property type="entry name" value="RelE/ParE_toxin"/>
</dbReference>